<dbReference type="OrthoDB" id="2511267at2759"/>
<gene>
    <name evidence="2" type="ORF">VP01_925g1</name>
</gene>
<dbReference type="Proteomes" id="UP000037035">
    <property type="component" value="Unassembled WGS sequence"/>
</dbReference>
<sequence length="304" mass="34577">MICKYWIFFVQTRSWPRQYPIQAGSDTQSLHSSIGPSSKSLLHAPSQNSNSSSDFYSGVLRPETLECIQENVKAIQNSIDKPEELIKCFLFFFKNHRCCTDAEGTTGDHFQAKKINGYSCTPFKRHTSELLITPCNPLSKLTYARSHSSQTWMSPYSLLKASWQILPYATSSLLDAAFHNQHLGPNYCEDTKVMTQLNNLIRNELKANKNKLATIIKALAITDPPTPVPRLGMLVANVYSMLHLVFRDVPLEWARNVGANTPMFWTQIDDNLQRRMYHTSTYQSAFSKLILQKHQALLDGVELI</sequence>
<feature type="compositionally biased region" description="Polar residues" evidence="1">
    <location>
        <begin position="30"/>
        <end position="40"/>
    </location>
</feature>
<accession>A0A0L6U763</accession>
<feature type="region of interest" description="Disordered" evidence="1">
    <location>
        <begin position="30"/>
        <end position="49"/>
    </location>
</feature>
<protein>
    <submittedName>
        <fullName evidence="2">Uncharacterized protein</fullName>
    </submittedName>
</protein>
<evidence type="ECO:0000313" key="2">
    <source>
        <dbReference type="EMBL" id="KNZ44338.1"/>
    </source>
</evidence>
<dbReference type="EMBL" id="LAVV01014893">
    <property type="protein sequence ID" value="KNZ44338.1"/>
    <property type="molecule type" value="Genomic_DNA"/>
</dbReference>
<comment type="caution">
    <text evidence="2">The sequence shown here is derived from an EMBL/GenBank/DDBJ whole genome shotgun (WGS) entry which is preliminary data.</text>
</comment>
<proteinExistence type="predicted"/>
<dbReference type="VEuPathDB" id="FungiDB:VP01_925g1"/>
<dbReference type="AlphaFoldDB" id="A0A0L6U763"/>
<organism evidence="2 3">
    <name type="scientific">Puccinia sorghi</name>
    <dbReference type="NCBI Taxonomy" id="27349"/>
    <lineage>
        <taxon>Eukaryota</taxon>
        <taxon>Fungi</taxon>
        <taxon>Dikarya</taxon>
        <taxon>Basidiomycota</taxon>
        <taxon>Pucciniomycotina</taxon>
        <taxon>Pucciniomycetes</taxon>
        <taxon>Pucciniales</taxon>
        <taxon>Pucciniaceae</taxon>
        <taxon>Puccinia</taxon>
    </lineage>
</organism>
<evidence type="ECO:0000256" key="1">
    <source>
        <dbReference type="SAM" id="MobiDB-lite"/>
    </source>
</evidence>
<evidence type="ECO:0000313" key="3">
    <source>
        <dbReference type="Proteomes" id="UP000037035"/>
    </source>
</evidence>
<keyword evidence="3" id="KW-1185">Reference proteome</keyword>
<name>A0A0L6U763_9BASI</name>
<reference evidence="2 3" key="1">
    <citation type="submission" date="2015-08" db="EMBL/GenBank/DDBJ databases">
        <title>Next Generation Sequencing and Analysis of the Genome of Puccinia sorghi L Schw, the Causal Agent of Maize Common Rust.</title>
        <authorList>
            <person name="Rochi L."/>
            <person name="Burguener G."/>
            <person name="Darino M."/>
            <person name="Turjanski A."/>
            <person name="Kreff E."/>
            <person name="Dieguez M.J."/>
            <person name="Sacco F."/>
        </authorList>
    </citation>
    <scope>NUCLEOTIDE SEQUENCE [LARGE SCALE GENOMIC DNA]</scope>
    <source>
        <strain evidence="2 3">RO10H11247</strain>
    </source>
</reference>